<gene>
    <name evidence="3" type="ORF">GUITHDRAFT_114356</name>
</gene>
<dbReference type="SUPFAM" id="SSF50156">
    <property type="entry name" value="PDZ domain-like"/>
    <property type="match status" value="1"/>
</dbReference>
<dbReference type="InterPro" id="IPR041489">
    <property type="entry name" value="PDZ_6"/>
</dbReference>
<reference evidence="4" key="3">
    <citation type="submission" date="2016-03" db="UniProtKB">
        <authorList>
            <consortium name="EnsemblProtists"/>
        </authorList>
    </citation>
    <scope>IDENTIFICATION</scope>
</reference>
<evidence type="ECO:0000313" key="5">
    <source>
        <dbReference type="Proteomes" id="UP000011087"/>
    </source>
</evidence>
<name>L1ITR2_GUITC</name>
<organism evidence="3">
    <name type="scientific">Guillardia theta (strain CCMP2712)</name>
    <name type="common">Cryptophyte</name>
    <dbReference type="NCBI Taxonomy" id="905079"/>
    <lineage>
        <taxon>Eukaryota</taxon>
        <taxon>Cryptophyceae</taxon>
        <taxon>Pyrenomonadales</taxon>
        <taxon>Geminigeraceae</taxon>
        <taxon>Guillardia</taxon>
    </lineage>
</organism>
<dbReference type="KEGG" id="gtt:GUITHDRAFT_114356"/>
<sequence length="162" mass="17207">MFCCSSRDDEKKHPASSSTVVNRTAETAQSISKPVGVGVIFQPDSTGALHVKSLAVGGPADRSGLVCVGDVLHEIDGHIVYRKPVAQLAPLILGREGSVVRLGLQRGNVPQLIYVDLMRDWSIQAAVNQNALRGSSLGSDKVWSHPLPAGSKILHYASSNSQ</sequence>
<evidence type="ECO:0000256" key="1">
    <source>
        <dbReference type="SAM" id="MobiDB-lite"/>
    </source>
</evidence>
<dbReference type="EMBL" id="JH993038">
    <property type="protein sequence ID" value="EKX39628.1"/>
    <property type="molecule type" value="Genomic_DNA"/>
</dbReference>
<dbReference type="RefSeq" id="XP_005826608.1">
    <property type="nucleotide sequence ID" value="XM_005826551.1"/>
</dbReference>
<dbReference type="PaxDb" id="55529-EKX39628"/>
<evidence type="ECO:0000259" key="2">
    <source>
        <dbReference type="PROSITE" id="PS50106"/>
    </source>
</evidence>
<dbReference type="SMART" id="SM00228">
    <property type="entry name" value="PDZ"/>
    <property type="match status" value="1"/>
</dbReference>
<feature type="compositionally biased region" description="Basic and acidic residues" evidence="1">
    <location>
        <begin position="1"/>
        <end position="13"/>
    </location>
</feature>
<dbReference type="HOGENOM" id="CLU_1638589_0_0_1"/>
<dbReference type="Pfam" id="PF17820">
    <property type="entry name" value="PDZ_6"/>
    <property type="match status" value="1"/>
</dbReference>
<reference evidence="5" key="2">
    <citation type="submission" date="2012-11" db="EMBL/GenBank/DDBJ databases">
        <authorList>
            <person name="Kuo A."/>
            <person name="Curtis B.A."/>
            <person name="Tanifuji G."/>
            <person name="Burki F."/>
            <person name="Gruber A."/>
            <person name="Irimia M."/>
            <person name="Maruyama S."/>
            <person name="Arias M.C."/>
            <person name="Ball S.G."/>
            <person name="Gile G.H."/>
            <person name="Hirakawa Y."/>
            <person name="Hopkins J.F."/>
            <person name="Rensing S.A."/>
            <person name="Schmutz J."/>
            <person name="Symeonidi A."/>
            <person name="Elias M."/>
            <person name="Eveleigh R.J."/>
            <person name="Herman E.K."/>
            <person name="Klute M.J."/>
            <person name="Nakayama T."/>
            <person name="Obornik M."/>
            <person name="Reyes-Prieto A."/>
            <person name="Armbrust E.V."/>
            <person name="Aves S.J."/>
            <person name="Beiko R.G."/>
            <person name="Coutinho P."/>
            <person name="Dacks J.B."/>
            <person name="Durnford D.G."/>
            <person name="Fast N.M."/>
            <person name="Green B.R."/>
            <person name="Grisdale C."/>
            <person name="Hempe F."/>
            <person name="Henrissat B."/>
            <person name="Hoppner M.P."/>
            <person name="Ishida K.-I."/>
            <person name="Kim E."/>
            <person name="Koreny L."/>
            <person name="Kroth P.G."/>
            <person name="Liu Y."/>
            <person name="Malik S.-B."/>
            <person name="Maier U.G."/>
            <person name="McRose D."/>
            <person name="Mock T."/>
            <person name="Neilson J.A."/>
            <person name="Onodera N.T."/>
            <person name="Poole A.M."/>
            <person name="Pritham E.J."/>
            <person name="Richards T.A."/>
            <person name="Rocap G."/>
            <person name="Roy S.W."/>
            <person name="Sarai C."/>
            <person name="Schaack S."/>
            <person name="Shirato S."/>
            <person name="Slamovits C.H."/>
            <person name="Spencer D.F."/>
            <person name="Suzuki S."/>
            <person name="Worden A.Z."/>
            <person name="Zauner S."/>
            <person name="Barry K."/>
            <person name="Bell C."/>
            <person name="Bharti A.K."/>
            <person name="Crow J.A."/>
            <person name="Grimwood J."/>
            <person name="Kramer R."/>
            <person name="Lindquist E."/>
            <person name="Lucas S."/>
            <person name="Salamov A."/>
            <person name="McFadden G.I."/>
            <person name="Lane C.E."/>
            <person name="Keeling P.J."/>
            <person name="Gray M.W."/>
            <person name="Grigoriev I.V."/>
            <person name="Archibald J.M."/>
        </authorList>
    </citation>
    <scope>NUCLEOTIDE SEQUENCE</scope>
    <source>
        <strain evidence="5">CCMP2712</strain>
    </source>
</reference>
<dbReference type="Gene3D" id="2.30.42.10">
    <property type="match status" value="1"/>
</dbReference>
<protein>
    <recommendedName>
        <fullName evidence="2">PDZ domain-containing protein</fullName>
    </recommendedName>
</protein>
<keyword evidence="5" id="KW-1185">Reference proteome</keyword>
<dbReference type="PROSITE" id="PS50106">
    <property type="entry name" value="PDZ"/>
    <property type="match status" value="1"/>
</dbReference>
<feature type="region of interest" description="Disordered" evidence="1">
    <location>
        <begin position="1"/>
        <end position="24"/>
    </location>
</feature>
<dbReference type="EnsemblProtists" id="EKX39628">
    <property type="protein sequence ID" value="EKX39628"/>
    <property type="gene ID" value="GUITHDRAFT_114356"/>
</dbReference>
<dbReference type="GeneID" id="17296349"/>
<dbReference type="InterPro" id="IPR001478">
    <property type="entry name" value="PDZ"/>
</dbReference>
<evidence type="ECO:0000313" key="4">
    <source>
        <dbReference type="EnsemblProtists" id="EKX39628"/>
    </source>
</evidence>
<dbReference type="Proteomes" id="UP000011087">
    <property type="component" value="Unassembled WGS sequence"/>
</dbReference>
<feature type="domain" description="PDZ" evidence="2">
    <location>
        <begin position="18"/>
        <end position="108"/>
    </location>
</feature>
<dbReference type="AlphaFoldDB" id="L1ITR2"/>
<dbReference type="InterPro" id="IPR036034">
    <property type="entry name" value="PDZ_sf"/>
</dbReference>
<dbReference type="OrthoDB" id="439127at2759"/>
<reference evidence="3 5" key="1">
    <citation type="journal article" date="2012" name="Nature">
        <title>Algal genomes reveal evolutionary mosaicism and the fate of nucleomorphs.</title>
        <authorList>
            <consortium name="DOE Joint Genome Institute"/>
            <person name="Curtis B.A."/>
            <person name="Tanifuji G."/>
            <person name="Burki F."/>
            <person name="Gruber A."/>
            <person name="Irimia M."/>
            <person name="Maruyama S."/>
            <person name="Arias M.C."/>
            <person name="Ball S.G."/>
            <person name="Gile G.H."/>
            <person name="Hirakawa Y."/>
            <person name="Hopkins J.F."/>
            <person name="Kuo A."/>
            <person name="Rensing S.A."/>
            <person name="Schmutz J."/>
            <person name="Symeonidi A."/>
            <person name="Elias M."/>
            <person name="Eveleigh R.J."/>
            <person name="Herman E.K."/>
            <person name="Klute M.J."/>
            <person name="Nakayama T."/>
            <person name="Obornik M."/>
            <person name="Reyes-Prieto A."/>
            <person name="Armbrust E.V."/>
            <person name="Aves S.J."/>
            <person name="Beiko R.G."/>
            <person name="Coutinho P."/>
            <person name="Dacks J.B."/>
            <person name="Durnford D.G."/>
            <person name="Fast N.M."/>
            <person name="Green B.R."/>
            <person name="Grisdale C.J."/>
            <person name="Hempel F."/>
            <person name="Henrissat B."/>
            <person name="Hoppner M.P."/>
            <person name="Ishida K."/>
            <person name="Kim E."/>
            <person name="Koreny L."/>
            <person name="Kroth P.G."/>
            <person name="Liu Y."/>
            <person name="Malik S.B."/>
            <person name="Maier U.G."/>
            <person name="McRose D."/>
            <person name="Mock T."/>
            <person name="Neilson J.A."/>
            <person name="Onodera N.T."/>
            <person name="Poole A.M."/>
            <person name="Pritham E.J."/>
            <person name="Richards T.A."/>
            <person name="Rocap G."/>
            <person name="Roy S.W."/>
            <person name="Sarai C."/>
            <person name="Schaack S."/>
            <person name="Shirato S."/>
            <person name="Slamovits C.H."/>
            <person name="Spencer D.F."/>
            <person name="Suzuki S."/>
            <person name="Worden A.Z."/>
            <person name="Zauner S."/>
            <person name="Barry K."/>
            <person name="Bell C."/>
            <person name="Bharti A.K."/>
            <person name="Crow J.A."/>
            <person name="Grimwood J."/>
            <person name="Kramer R."/>
            <person name="Lindquist E."/>
            <person name="Lucas S."/>
            <person name="Salamov A."/>
            <person name="McFadden G.I."/>
            <person name="Lane C.E."/>
            <person name="Keeling P.J."/>
            <person name="Gray M.W."/>
            <person name="Grigoriev I.V."/>
            <person name="Archibald J.M."/>
        </authorList>
    </citation>
    <scope>NUCLEOTIDE SEQUENCE</scope>
    <source>
        <strain evidence="3 5">CCMP2712</strain>
    </source>
</reference>
<evidence type="ECO:0000313" key="3">
    <source>
        <dbReference type="EMBL" id="EKX39628.1"/>
    </source>
</evidence>
<accession>L1ITR2</accession>
<feature type="compositionally biased region" description="Polar residues" evidence="1">
    <location>
        <begin position="15"/>
        <end position="24"/>
    </location>
</feature>
<proteinExistence type="predicted"/>